<evidence type="ECO:0000313" key="2">
    <source>
        <dbReference type="EMBL" id="UQC74148.1"/>
    </source>
</evidence>
<feature type="compositionally biased region" description="Basic and acidic residues" evidence="1">
    <location>
        <begin position="47"/>
        <end position="56"/>
    </location>
</feature>
<dbReference type="RefSeq" id="XP_049135799.1">
    <property type="nucleotide sequence ID" value="XM_049279842.1"/>
</dbReference>
<reference evidence="2" key="1">
    <citation type="journal article" date="2021" name="Mol. Plant Microbe Interact.">
        <title>Complete Genome Sequence of the Plant-Pathogenic Fungus Colletotrichum lupini.</title>
        <authorList>
            <person name="Baroncelli R."/>
            <person name="Pensec F."/>
            <person name="Da Lio D."/>
            <person name="Boufleur T."/>
            <person name="Vicente I."/>
            <person name="Sarrocco S."/>
            <person name="Picot A."/>
            <person name="Baraldi E."/>
            <person name="Sukno S."/>
            <person name="Thon M."/>
            <person name="Le Floch G."/>
        </authorList>
    </citation>
    <scope>NUCLEOTIDE SEQUENCE</scope>
    <source>
        <strain evidence="2">IMI 504893</strain>
    </source>
</reference>
<evidence type="ECO:0000256" key="1">
    <source>
        <dbReference type="SAM" id="MobiDB-lite"/>
    </source>
</evidence>
<feature type="region of interest" description="Disordered" evidence="1">
    <location>
        <begin position="375"/>
        <end position="408"/>
    </location>
</feature>
<sequence length="636" mass="68802">MLFSADPGQFVTELTLWQTGEALSTTGMVTSSTLQPRSPPKKKKKLPGAEKPKNCRGESWAGSIRDIHSDIRHIPSSFPVTTSSEEPRRGGGKGLLLGTWKKWPMGEPTAERRMDQEAPFSPLAYAGTGGKCCRNRHHGATLETPGAKDTSLDTTSSLVPVSGCKKLMHALAGEEGTGGSRCRVAECNMKALTFRSGLLLQKNPSLFASNTKSLFSNIVIIALAPAPSPPSGDVPNYQCQSTRARLSPDIAARESPFVVSPALTWPSMRSLGANDTDEALRLNGPSWHGEWLQWAGRTLRRLFVSHPAAPTSRLGQPEGLMPLSWGNRPNPSRLLRIRVSTIRPALLTRFTTLGWPHVVVMDRQGKSTAHQVQTLSAGDGVASGDSTTVRQRQTREGQQSGQARPQGAGCETLSEMSFRRHGAHVQRIPSIRAPFHSNTTPILALYFHIADEASGQSSGSSKASRATLRHAEARASECHRLHDPGLPCRPLSSIRAVNTVLDAQIIRTHWQSARLTASSEAEADFHSTRLRAPARASSAPLTDLEGRPVSERIAFIRCQSLLRLNCLMRDDKRKEDPFLILESGAFLPDICLTVLPAGLVHSCSYACPPTCNGVGSAAVVDIYSSQLKDGGVSIRN</sequence>
<dbReference type="KEGG" id="clup:CLUP02_00796"/>
<organism evidence="2 3">
    <name type="scientific">Colletotrichum lupini</name>
    <dbReference type="NCBI Taxonomy" id="145971"/>
    <lineage>
        <taxon>Eukaryota</taxon>
        <taxon>Fungi</taxon>
        <taxon>Dikarya</taxon>
        <taxon>Ascomycota</taxon>
        <taxon>Pezizomycotina</taxon>
        <taxon>Sordariomycetes</taxon>
        <taxon>Hypocreomycetidae</taxon>
        <taxon>Glomerellales</taxon>
        <taxon>Glomerellaceae</taxon>
        <taxon>Colletotrichum</taxon>
        <taxon>Colletotrichum acutatum species complex</taxon>
    </lineage>
</organism>
<feature type="region of interest" description="Disordered" evidence="1">
    <location>
        <begin position="27"/>
        <end position="59"/>
    </location>
</feature>
<feature type="region of interest" description="Disordered" evidence="1">
    <location>
        <begin position="76"/>
        <end position="100"/>
    </location>
</feature>
<feature type="compositionally biased region" description="Polar residues" evidence="1">
    <location>
        <begin position="384"/>
        <end position="403"/>
    </location>
</feature>
<keyword evidence="3" id="KW-1185">Reference proteome</keyword>
<dbReference type="GeneID" id="73334852"/>
<dbReference type="Proteomes" id="UP000830671">
    <property type="component" value="Chromosome 1"/>
</dbReference>
<dbReference type="EMBL" id="CP019471">
    <property type="protein sequence ID" value="UQC74148.1"/>
    <property type="molecule type" value="Genomic_DNA"/>
</dbReference>
<dbReference type="AlphaFoldDB" id="A0A9Q8SBS1"/>
<gene>
    <name evidence="2" type="ORF">CLUP02_00796</name>
</gene>
<evidence type="ECO:0000313" key="3">
    <source>
        <dbReference type="Proteomes" id="UP000830671"/>
    </source>
</evidence>
<protein>
    <submittedName>
        <fullName evidence="2">Uncharacterized protein</fullName>
    </submittedName>
</protein>
<name>A0A9Q8SBS1_9PEZI</name>
<accession>A0A9Q8SBS1</accession>
<proteinExistence type="predicted"/>